<keyword evidence="2" id="KW-1185">Reference proteome</keyword>
<evidence type="ECO:0000313" key="1">
    <source>
        <dbReference type="EMBL" id="QSQ20124.1"/>
    </source>
</evidence>
<dbReference type="Proteomes" id="UP000662747">
    <property type="component" value="Chromosome"/>
</dbReference>
<organism evidence="1 2">
    <name type="scientific">Pyxidicoccus parkwayensis</name>
    <dbReference type="NCBI Taxonomy" id="2813578"/>
    <lineage>
        <taxon>Bacteria</taxon>
        <taxon>Pseudomonadati</taxon>
        <taxon>Myxococcota</taxon>
        <taxon>Myxococcia</taxon>
        <taxon>Myxococcales</taxon>
        <taxon>Cystobacterineae</taxon>
        <taxon>Myxococcaceae</taxon>
        <taxon>Pyxidicoccus</taxon>
    </lineage>
</organism>
<dbReference type="EMBL" id="CP071090">
    <property type="protein sequence ID" value="QSQ20124.1"/>
    <property type="molecule type" value="Genomic_DNA"/>
</dbReference>
<protein>
    <submittedName>
        <fullName evidence="1">Uncharacterized protein</fullName>
    </submittedName>
</protein>
<proteinExistence type="predicted"/>
<evidence type="ECO:0000313" key="2">
    <source>
        <dbReference type="Proteomes" id="UP000662747"/>
    </source>
</evidence>
<accession>A0ABX7NP27</accession>
<sequence length="155" mass="17124">MSLMPVDGPRSGEGAVMEMTTWTPALAGMQGMKGAQLPMPQRVSRDPARTRWEAQSWRRQLRNPGEYETPVARGALVQALAAEGFSVDAEVARYAGASEDRDCISIAQVVRFADTLALRMALARTDDQVLQLAHLRRNAEELAERMIEWANAGRL</sequence>
<gene>
    <name evidence="1" type="ORF">JY651_33300</name>
</gene>
<name>A0ABX7NP27_9BACT</name>
<reference evidence="1 2" key="1">
    <citation type="submission" date="2021-02" db="EMBL/GenBank/DDBJ databases">
        <title>De Novo genome assembly of isolated myxobacteria.</title>
        <authorList>
            <person name="Stevens D.C."/>
        </authorList>
    </citation>
    <scope>NUCLEOTIDE SEQUENCE [LARGE SCALE GENOMIC DNA]</scope>
    <source>
        <strain evidence="2">SCPEA02</strain>
    </source>
</reference>